<evidence type="ECO:0000313" key="2">
    <source>
        <dbReference type="Proteomes" id="UP000823775"/>
    </source>
</evidence>
<dbReference type="Pfam" id="PF04720">
    <property type="entry name" value="PDDEXK_6"/>
    <property type="match status" value="1"/>
</dbReference>
<dbReference type="Proteomes" id="UP000823775">
    <property type="component" value="Unassembled WGS sequence"/>
</dbReference>
<dbReference type="PANTHER" id="PTHR31579">
    <property type="entry name" value="OS03G0796600 PROTEIN"/>
    <property type="match status" value="1"/>
</dbReference>
<accession>A0ABS8TQ30</accession>
<dbReference type="InterPro" id="IPR006502">
    <property type="entry name" value="PDDEXK-like"/>
</dbReference>
<dbReference type="PANTHER" id="PTHR31579:SF58">
    <property type="entry name" value="PLANT-SPECIFIC DOMAIN TIGR01615 FAMILY PROTEIN"/>
    <property type="match status" value="1"/>
</dbReference>
<organism evidence="1 2">
    <name type="scientific">Datura stramonium</name>
    <name type="common">Jimsonweed</name>
    <name type="synonym">Common thornapple</name>
    <dbReference type="NCBI Taxonomy" id="4076"/>
    <lineage>
        <taxon>Eukaryota</taxon>
        <taxon>Viridiplantae</taxon>
        <taxon>Streptophyta</taxon>
        <taxon>Embryophyta</taxon>
        <taxon>Tracheophyta</taxon>
        <taxon>Spermatophyta</taxon>
        <taxon>Magnoliopsida</taxon>
        <taxon>eudicotyledons</taxon>
        <taxon>Gunneridae</taxon>
        <taxon>Pentapetalae</taxon>
        <taxon>asterids</taxon>
        <taxon>lamiids</taxon>
        <taxon>Solanales</taxon>
        <taxon>Solanaceae</taxon>
        <taxon>Solanoideae</taxon>
        <taxon>Datureae</taxon>
        <taxon>Datura</taxon>
    </lineage>
</organism>
<evidence type="ECO:0000313" key="1">
    <source>
        <dbReference type="EMBL" id="MCD7472674.1"/>
    </source>
</evidence>
<reference evidence="1 2" key="1">
    <citation type="journal article" date="2021" name="BMC Genomics">
        <title>Datura genome reveals duplications of psychoactive alkaloid biosynthetic genes and high mutation rate following tissue culture.</title>
        <authorList>
            <person name="Rajewski A."/>
            <person name="Carter-House D."/>
            <person name="Stajich J."/>
            <person name="Litt A."/>
        </authorList>
    </citation>
    <scope>NUCLEOTIDE SEQUENCE [LARGE SCALE GENOMIC DNA]</scope>
    <source>
        <strain evidence="1">AR-01</strain>
    </source>
</reference>
<dbReference type="NCBIfam" id="TIGR01615">
    <property type="entry name" value="A_thal_3542"/>
    <property type="match status" value="1"/>
</dbReference>
<sequence>MTHRGIDDFFKNSDESEGIYELIFGFLDESFELQSSENSLELNLNYSSGEIIMDEEEEDENVHNSEENKVFWASQDELLQTALYGTTSFESRIRKATDEALKELKLISVNCSCPKMVVDSCRKCTKKEISKRLRNQGYNCFICKSKWKWSSIIPSGEHTYMEVVQNPSSKQGKTVKVIIEMNFREEFEMTRASEDYNRLVKQLPEVYVGKVERLQNLIKIMCRSSKKCMKEKKMHIAPWRKHKYMQAMFLGTPDIKLE</sequence>
<dbReference type="EMBL" id="JACEIK010001859">
    <property type="protein sequence ID" value="MCD7472674.1"/>
    <property type="molecule type" value="Genomic_DNA"/>
</dbReference>
<comment type="caution">
    <text evidence="1">The sequence shown here is derived from an EMBL/GenBank/DDBJ whole genome shotgun (WGS) entry which is preliminary data.</text>
</comment>
<protein>
    <submittedName>
        <fullName evidence="1">Uncharacterized protein</fullName>
    </submittedName>
</protein>
<name>A0ABS8TQ30_DATST</name>
<gene>
    <name evidence="1" type="ORF">HAX54_013975</name>
</gene>
<keyword evidence="2" id="KW-1185">Reference proteome</keyword>
<proteinExistence type="predicted"/>